<feature type="domain" description="C2H2-type" evidence="12">
    <location>
        <begin position="694"/>
        <end position="722"/>
    </location>
</feature>
<keyword evidence="6" id="KW-0805">Transcription regulation</keyword>
<evidence type="ECO:0000256" key="2">
    <source>
        <dbReference type="ARBA" id="ARBA00022723"/>
    </source>
</evidence>
<dbReference type="Gene3D" id="3.30.160.60">
    <property type="entry name" value="Classic Zinc Finger"/>
    <property type="match status" value="2"/>
</dbReference>
<accession>A0A5J4YWH9</accession>
<keyword evidence="4 10" id="KW-0863">Zinc-finger</keyword>
<reference evidence="14" key="1">
    <citation type="journal article" date="2019" name="Nat. Commun.">
        <title>Expansion of phycobilisome linker gene families in mesophilic red algae.</title>
        <authorList>
            <person name="Lee J."/>
            <person name="Kim D."/>
            <person name="Bhattacharya D."/>
            <person name="Yoon H.S."/>
        </authorList>
    </citation>
    <scope>NUCLEOTIDE SEQUENCE [LARGE SCALE GENOMIC DNA]</scope>
    <source>
        <strain evidence="14">CCMP 1328</strain>
    </source>
</reference>
<dbReference type="GO" id="GO:0008270">
    <property type="term" value="F:zinc ion binding"/>
    <property type="evidence" value="ECO:0007669"/>
    <property type="project" value="UniProtKB-KW"/>
</dbReference>
<evidence type="ECO:0000313" key="14">
    <source>
        <dbReference type="Proteomes" id="UP000324585"/>
    </source>
</evidence>
<evidence type="ECO:0000256" key="10">
    <source>
        <dbReference type="PROSITE-ProRule" id="PRU00042"/>
    </source>
</evidence>
<organism evidence="13 14">
    <name type="scientific">Porphyridium purpureum</name>
    <name type="common">Red alga</name>
    <name type="synonym">Porphyridium cruentum</name>
    <dbReference type="NCBI Taxonomy" id="35688"/>
    <lineage>
        <taxon>Eukaryota</taxon>
        <taxon>Rhodophyta</taxon>
        <taxon>Bangiophyceae</taxon>
        <taxon>Porphyridiales</taxon>
        <taxon>Porphyridiaceae</taxon>
        <taxon>Porphyridium</taxon>
    </lineage>
</organism>
<proteinExistence type="predicted"/>
<keyword evidence="14" id="KW-1185">Reference proteome</keyword>
<dbReference type="SMART" id="SM00355">
    <property type="entry name" value="ZnF_C2H2"/>
    <property type="match status" value="3"/>
</dbReference>
<evidence type="ECO:0000256" key="8">
    <source>
        <dbReference type="ARBA" id="ARBA00023163"/>
    </source>
</evidence>
<evidence type="ECO:0000313" key="13">
    <source>
        <dbReference type="EMBL" id="KAA8495073.1"/>
    </source>
</evidence>
<keyword evidence="2" id="KW-0479">Metal-binding</keyword>
<feature type="region of interest" description="Disordered" evidence="11">
    <location>
        <begin position="644"/>
        <end position="673"/>
    </location>
</feature>
<evidence type="ECO:0000256" key="9">
    <source>
        <dbReference type="ARBA" id="ARBA00023242"/>
    </source>
</evidence>
<dbReference type="FunFam" id="3.30.160.60:FF:000646">
    <property type="entry name" value="Myeloid zinc finger 1"/>
    <property type="match status" value="1"/>
</dbReference>
<name>A0A5J4YWH9_PORPP</name>
<keyword evidence="7" id="KW-0238">DNA-binding</keyword>
<evidence type="ECO:0000256" key="5">
    <source>
        <dbReference type="ARBA" id="ARBA00022833"/>
    </source>
</evidence>
<evidence type="ECO:0000256" key="7">
    <source>
        <dbReference type="ARBA" id="ARBA00023125"/>
    </source>
</evidence>
<dbReference type="Proteomes" id="UP000324585">
    <property type="component" value="Unassembled WGS sequence"/>
</dbReference>
<comment type="caution">
    <text evidence="13">The sequence shown here is derived from an EMBL/GenBank/DDBJ whole genome shotgun (WGS) entry which is preliminary data.</text>
</comment>
<feature type="region of interest" description="Disordered" evidence="11">
    <location>
        <begin position="1"/>
        <end position="29"/>
    </location>
</feature>
<gene>
    <name evidence="13" type="ORF">FVE85_3314</name>
</gene>
<dbReference type="PANTHER" id="PTHR24388:SF53">
    <property type="entry name" value="CHORION TRANSCRIPTION FACTOR CF2-RELATED"/>
    <property type="match status" value="1"/>
</dbReference>
<evidence type="ECO:0000259" key="12">
    <source>
        <dbReference type="PROSITE" id="PS50157"/>
    </source>
</evidence>
<dbReference type="PANTHER" id="PTHR24388">
    <property type="entry name" value="ZINC FINGER PROTEIN"/>
    <property type="match status" value="1"/>
</dbReference>
<feature type="domain" description="C2H2-type" evidence="12">
    <location>
        <begin position="723"/>
        <end position="752"/>
    </location>
</feature>
<sequence>MEREGRGEGCGERARKARRLSSDESSVGVEPNAVGFGALQGPAEAAVRARVAEVTLSGPGWCTGVAVSDAEHKLAAEVISLASVADDGVDAVASLAAWPRQPASETIRVSSCRPPRPQPRPPLQMRHQHLEPSMQQQQQPQQQFVSSRTPVRSGLQLNNAAERGTLMAKPASSKLGLMMKMLENPSVLEWLRGAPSPDDVSKNIAGFIDHHVSLNLMENAASLEYREDVSGDEFSTINDPSGLSPKPVIRSLFVPMYQRGSLVFLSVLYDSANAKGFMRPGDDPEEGVTSSFHRAVVDLSYQDGLYILKCARRRDRKWSLEFSTTASDTETIGEGFLLDASALDACPWSQSHFLRSLLMHCIVQRDKMCQFCAVRGTLCSCAEPMVIRSSGAMVPSRVHARSISEFWDYVRVFRGELARRKLTLYGLGNGVRQQLFTKQTLGQNEMVRGDHARDIKMLLIGKLLDLLSVDRSYPFHSDSSSRSRRRRMSLMHGSAIEENSHDAFSLTSLDRLTSDESGHSGSRDDRSICSSCNSCGSSVAGALGSHSRDDAGDDDGTDSVPLATMQLVCSSETRPESRMTAPAVMNASMVAAAACQVPALESAESTREASMFSGASYDALFSKDECTPGALPGRAALAKAQKVTLANPPKEPRASSSSPGGSRGSKRARADQLTVGTSLFREGSSAVAPAERKYRCDECGSAFLQLSHLKSHVAQIHSDAYDYQCELCDNKFFKTIGNLNQHLATVHQNLRPFECEQCGRSFKQRNKLTRHMALLHSQLTSK</sequence>
<dbReference type="PROSITE" id="PS00028">
    <property type="entry name" value="ZINC_FINGER_C2H2_1"/>
    <property type="match status" value="2"/>
</dbReference>
<evidence type="ECO:0000256" key="1">
    <source>
        <dbReference type="ARBA" id="ARBA00004123"/>
    </source>
</evidence>
<evidence type="ECO:0000256" key="4">
    <source>
        <dbReference type="ARBA" id="ARBA00022771"/>
    </source>
</evidence>
<dbReference type="EMBL" id="VRMN01000004">
    <property type="protein sequence ID" value="KAA8495073.1"/>
    <property type="molecule type" value="Genomic_DNA"/>
</dbReference>
<dbReference type="Pfam" id="PF00096">
    <property type="entry name" value="zf-C2H2"/>
    <property type="match status" value="1"/>
</dbReference>
<dbReference type="InterPro" id="IPR036236">
    <property type="entry name" value="Znf_C2H2_sf"/>
</dbReference>
<dbReference type="AlphaFoldDB" id="A0A5J4YWH9"/>
<dbReference type="InterPro" id="IPR013087">
    <property type="entry name" value="Znf_C2H2_type"/>
</dbReference>
<feature type="compositionally biased region" description="Basic and acidic residues" evidence="11">
    <location>
        <begin position="1"/>
        <end position="14"/>
    </location>
</feature>
<feature type="domain" description="C2H2-type" evidence="12">
    <location>
        <begin position="753"/>
        <end position="781"/>
    </location>
</feature>
<dbReference type="InterPro" id="IPR050527">
    <property type="entry name" value="Snail/Krueppel_Znf"/>
</dbReference>
<evidence type="ECO:0000256" key="3">
    <source>
        <dbReference type="ARBA" id="ARBA00022737"/>
    </source>
</evidence>
<keyword evidence="3" id="KW-0677">Repeat</keyword>
<dbReference type="GO" id="GO:0000981">
    <property type="term" value="F:DNA-binding transcription factor activity, RNA polymerase II-specific"/>
    <property type="evidence" value="ECO:0007669"/>
    <property type="project" value="TreeGrafter"/>
</dbReference>
<evidence type="ECO:0000256" key="6">
    <source>
        <dbReference type="ARBA" id="ARBA00023015"/>
    </source>
</evidence>
<feature type="region of interest" description="Disordered" evidence="11">
    <location>
        <begin position="103"/>
        <end position="151"/>
    </location>
</feature>
<keyword evidence="9" id="KW-0539">Nucleus</keyword>
<keyword evidence="8" id="KW-0804">Transcription</keyword>
<dbReference type="SUPFAM" id="SSF57667">
    <property type="entry name" value="beta-beta-alpha zinc fingers"/>
    <property type="match status" value="2"/>
</dbReference>
<dbReference type="FunFam" id="3.30.160.60:FF:000446">
    <property type="entry name" value="Zinc finger protein"/>
    <property type="match status" value="1"/>
</dbReference>
<comment type="subcellular location">
    <subcellularLocation>
        <location evidence="1">Nucleus</location>
    </subcellularLocation>
</comment>
<evidence type="ECO:0000256" key="11">
    <source>
        <dbReference type="SAM" id="MobiDB-lite"/>
    </source>
</evidence>
<dbReference type="PROSITE" id="PS50157">
    <property type="entry name" value="ZINC_FINGER_C2H2_2"/>
    <property type="match status" value="3"/>
</dbReference>
<dbReference type="OrthoDB" id="8918594at2759"/>
<dbReference type="GO" id="GO:0000978">
    <property type="term" value="F:RNA polymerase II cis-regulatory region sequence-specific DNA binding"/>
    <property type="evidence" value="ECO:0007669"/>
    <property type="project" value="TreeGrafter"/>
</dbReference>
<dbReference type="GO" id="GO:0005634">
    <property type="term" value="C:nucleus"/>
    <property type="evidence" value="ECO:0007669"/>
    <property type="project" value="UniProtKB-SubCell"/>
</dbReference>
<keyword evidence="5" id="KW-0862">Zinc</keyword>
<protein>
    <submittedName>
        <fullName evidence="13">Putative zinc finger protein</fullName>
    </submittedName>
</protein>